<dbReference type="SUPFAM" id="SSF54523">
    <property type="entry name" value="Pili subunits"/>
    <property type="match status" value="1"/>
</dbReference>
<dbReference type="PRINTS" id="PR00813">
    <property type="entry name" value="BCTERIALGSPG"/>
</dbReference>
<dbReference type="GO" id="GO:0043683">
    <property type="term" value="P:type IV pilus assembly"/>
    <property type="evidence" value="ECO:0007669"/>
    <property type="project" value="InterPro"/>
</dbReference>
<dbReference type="NCBIfam" id="TIGR02532">
    <property type="entry name" value="IV_pilin_GFxxxE"/>
    <property type="match status" value="1"/>
</dbReference>
<dbReference type="AlphaFoldDB" id="A0A127PUW5"/>
<gene>
    <name evidence="3" type="ORF">CAter282_3623</name>
</gene>
<dbReference type="RefSeq" id="WP_061534326.1">
    <property type="nucleotide sequence ID" value="NZ_CP013233.1"/>
</dbReference>
<dbReference type="OrthoDB" id="8592370at2"/>
<sequence length="157" mass="16731">MYANSFQRTSRAQSGFTLIEVMIVVAIVAILAAIALPSYSDYVLRGKLVEATNILSATRANMEQYYQDNRTYQTAGTIISPCDKTSMTTLSGSLKNFSIACVSTATSYTITATGTNAASGFTFSIDDANVQASSVAAPAPWPAASYTCWVTKRGMTC</sequence>
<evidence type="ECO:0000313" key="3">
    <source>
        <dbReference type="EMBL" id="AMP11306.1"/>
    </source>
</evidence>
<dbReference type="PROSITE" id="PS00409">
    <property type="entry name" value="PROKAR_NTER_METHYL"/>
    <property type="match status" value="1"/>
</dbReference>
<dbReference type="InterPro" id="IPR031982">
    <property type="entry name" value="PilE-like"/>
</dbReference>
<dbReference type="Pfam" id="PF16732">
    <property type="entry name" value="ComP_DUS"/>
    <property type="match status" value="1"/>
</dbReference>
<dbReference type="InterPro" id="IPR045584">
    <property type="entry name" value="Pilin-like"/>
</dbReference>
<dbReference type="Proteomes" id="UP000071778">
    <property type="component" value="Chromosome"/>
</dbReference>
<reference evidence="3 4" key="1">
    <citation type="submission" date="2015-11" db="EMBL/GenBank/DDBJ databases">
        <title>Exploring the genomic traits of fungus-feeding bacterial genus Collimonas.</title>
        <authorList>
            <person name="Song C."/>
            <person name="Schmidt R."/>
            <person name="de Jager V."/>
            <person name="Krzyzanowska D."/>
            <person name="Jongedijk E."/>
            <person name="Cankar K."/>
            <person name="Beekwilder J."/>
            <person name="van Veen A."/>
            <person name="de Boer W."/>
            <person name="van Veen J.A."/>
            <person name="Garbeva P."/>
        </authorList>
    </citation>
    <scope>NUCLEOTIDE SEQUENCE [LARGE SCALE GENOMIC DNA]</scope>
    <source>
        <strain evidence="3 4">Ter282</strain>
    </source>
</reference>
<keyword evidence="2" id="KW-0812">Transmembrane</keyword>
<keyword evidence="1" id="KW-0488">Methylation</keyword>
<dbReference type="PANTHER" id="PTHR30093:SF47">
    <property type="entry name" value="TYPE IV PILUS NON-CORE MINOR PILIN PILE"/>
    <property type="match status" value="1"/>
</dbReference>
<feature type="transmembrane region" description="Helical" evidence="2">
    <location>
        <begin position="15"/>
        <end position="36"/>
    </location>
</feature>
<dbReference type="PATRIC" id="fig|279058.17.peg.3925"/>
<dbReference type="GO" id="GO:0015628">
    <property type="term" value="P:protein secretion by the type II secretion system"/>
    <property type="evidence" value="ECO:0007669"/>
    <property type="project" value="InterPro"/>
</dbReference>
<dbReference type="EMBL" id="CP013235">
    <property type="protein sequence ID" value="AMP11306.1"/>
    <property type="molecule type" value="Genomic_DNA"/>
</dbReference>
<evidence type="ECO:0000256" key="2">
    <source>
        <dbReference type="SAM" id="Phobius"/>
    </source>
</evidence>
<protein>
    <submittedName>
        <fullName evidence="3">Prepilin-type N-terminal cleavage/methylation domain protein</fullName>
    </submittedName>
</protein>
<proteinExistence type="predicted"/>
<keyword evidence="2" id="KW-0472">Membrane</keyword>
<dbReference type="InterPro" id="IPR012902">
    <property type="entry name" value="N_methyl_site"/>
</dbReference>
<dbReference type="Gene3D" id="3.30.700.10">
    <property type="entry name" value="Glycoprotein, Type 4 Pilin"/>
    <property type="match status" value="1"/>
</dbReference>
<dbReference type="Pfam" id="PF07963">
    <property type="entry name" value="N_methyl"/>
    <property type="match status" value="1"/>
</dbReference>
<evidence type="ECO:0000313" key="4">
    <source>
        <dbReference type="Proteomes" id="UP000071778"/>
    </source>
</evidence>
<dbReference type="PANTHER" id="PTHR30093">
    <property type="entry name" value="GENERAL SECRETION PATHWAY PROTEIN G"/>
    <property type="match status" value="1"/>
</dbReference>
<name>A0A127PUW5_9BURK</name>
<keyword evidence="2" id="KW-1133">Transmembrane helix</keyword>
<dbReference type="GO" id="GO:0015627">
    <property type="term" value="C:type II protein secretion system complex"/>
    <property type="evidence" value="ECO:0007669"/>
    <property type="project" value="InterPro"/>
</dbReference>
<keyword evidence="4" id="KW-1185">Reference proteome</keyword>
<organism evidence="3 4">
    <name type="scientific">Collimonas arenae</name>
    <dbReference type="NCBI Taxonomy" id="279058"/>
    <lineage>
        <taxon>Bacteria</taxon>
        <taxon>Pseudomonadati</taxon>
        <taxon>Pseudomonadota</taxon>
        <taxon>Betaproteobacteria</taxon>
        <taxon>Burkholderiales</taxon>
        <taxon>Oxalobacteraceae</taxon>
        <taxon>Collimonas</taxon>
    </lineage>
</organism>
<evidence type="ECO:0000256" key="1">
    <source>
        <dbReference type="ARBA" id="ARBA00022481"/>
    </source>
</evidence>
<accession>A0A127PUW5</accession>
<dbReference type="InterPro" id="IPR000983">
    <property type="entry name" value="Bac_GSPG_pilin"/>
</dbReference>